<feature type="chain" id="PRO_5008750154" evidence="3">
    <location>
        <begin position="23"/>
        <end position="113"/>
    </location>
</feature>
<dbReference type="AlphaFoldDB" id="A0A1C6WXP7"/>
<dbReference type="EMBL" id="FMIN01000520">
    <property type="protein sequence ID" value="SCL94691.1"/>
    <property type="molecule type" value="Genomic_DNA"/>
</dbReference>
<evidence type="ECO:0000256" key="2">
    <source>
        <dbReference type="SAM" id="Phobius"/>
    </source>
</evidence>
<evidence type="ECO:0000256" key="1">
    <source>
        <dbReference type="SAM" id="MobiDB-lite"/>
    </source>
</evidence>
<dbReference type="Proteomes" id="UP000507536">
    <property type="component" value="Unassembled WGS sequence"/>
</dbReference>
<keyword evidence="2" id="KW-0472">Membrane</keyword>
<accession>A0A1C6WXP7</accession>
<protein>
    <submittedName>
        <fullName evidence="4">Malarial early transcribed membrane protein (ETRAMP), putative</fullName>
    </submittedName>
</protein>
<evidence type="ECO:0000313" key="4">
    <source>
        <dbReference type="EMBL" id="SCL94691.1"/>
    </source>
</evidence>
<reference evidence="4" key="1">
    <citation type="submission" date="2016-08" db="EMBL/GenBank/DDBJ databases">
        <authorList>
            <consortium name="Pathogen Informatics"/>
        </authorList>
    </citation>
    <scope>NUCLEOTIDE SEQUENCE</scope>
    <source>
        <strain evidence="4">DS</strain>
    </source>
</reference>
<evidence type="ECO:0000256" key="3">
    <source>
        <dbReference type="SAM" id="SignalP"/>
    </source>
</evidence>
<keyword evidence="3" id="KW-0732">Signal</keyword>
<feature type="transmembrane region" description="Helical" evidence="2">
    <location>
        <begin position="49"/>
        <end position="73"/>
    </location>
</feature>
<sequence>MKLTKALYFIAFLLAINVLAPGSNNYVEAKPENSNGDNSLAKKIKNNKVAFISTVLATLALAAAGTTFGVMHLNKKGKSKKKPAGGNNPKVVPGPDNKDAPLKAEADSKPSEE</sequence>
<feature type="region of interest" description="Disordered" evidence="1">
    <location>
        <begin position="74"/>
        <end position="113"/>
    </location>
</feature>
<dbReference type="Pfam" id="PF09716">
    <property type="entry name" value="ETRAMP"/>
    <property type="match status" value="1"/>
</dbReference>
<feature type="compositionally biased region" description="Basic and acidic residues" evidence="1">
    <location>
        <begin position="96"/>
        <end position="113"/>
    </location>
</feature>
<name>A0A1C6WXP7_PLACE</name>
<dbReference type="InterPro" id="IPR006389">
    <property type="entry name" value="Early_transc_mb_plasmodium"/>
</dbReference>
<keyword evidence="2" id="KW-0812">Transmembrane</keyword>
<keyword evidence="2" id="KW-1133">Transmembrane helix</keyword>
<gene>
    <name evidence="4" type="ORF">PCHDS_000560900</name>
</gene>
<feature type="compositionally biased region" description="Basic residues" evidence="1">
    <location>
        <begin position="74"/>
        <end position="83"/>
    </location>
</feature>
<dbReference type="NCBIfam" id="TIGR01495">
    <property type="entry name" value="ETRAMP"/>
    <property type="match status" value="1"/>
</dbReference>
<organism evidence="4">
    <name type="scientific">Plasmodium chabaudi adami</name>
    <dbReference type="NCBI Taxonomy" id="5826"/>
    <lineage>
        <taxon>Eukaryota</taxon>
        <taxon>Sar</taxon>
        <taxon>Alveolata</taxon>
        <taxon>Apicomplexa</taxon>
        <taxon>Aconoidasida</taxon>
        <taxon>Haemosporida</taxon>
        <taxon>Plasmodiidae</taxon>
        <taxon>Plasmodium</taxon>
        <taxon>Plasmodium (Vinckeia)</taxon>
    </lineage>
</organism>
<feature type="signal peptide" evidence="3">
    <location>
        <begin position="1"/>
        <end position="22"/>
    </location>
</feature>
<proteinExistence type="predicted"/>